<sequence length="427" mass="46043">MRVLIIGAGIGGLTAALSLHAAGIDCSVVDSAPELRPLGVGINLQPHAVRELVDLGLGEALEATGIQTSAQVYANRFGNVILTLPRGRGAGYLWPQYSIHRGRLQMILLDAVRARLGPGAVRLGLAFQDFARDPEEEGGKAGTVTALLRDVRTGEVVAETADVLAGADGVHSAVRARLHPGHDELRWSGIRMWRGVTERDPYLDGATLLVAGSNAAAKFVAYPICAEARARGRASMNWVAEVRMAEAGAAGQADWHREGALEDVLPHFADWFLPDLDVPKLITGADRILEYPMVDKDPLPRWNVGRATLLGDAAHPMYPIGSNGGSQAILDARFLALTLARNVDPAEGLAEYERERRPATTDIVLACRRLPMDETIELVERRAPDGFADISEVLSARELAEMAAAQKTISDMDVTMLNQRPSWNVAR</sequence>
<dbReference type="RefSeq" id="WP_185055138.1">
    <property type="nucleotide sequence ID" value="NZ_BAABIX010000018.1"/>
</dbReference>
<evidence type="ECO:0000259" key="4">
    <source>
        <dbReference type="Pfam" id="PF01494"/>
    </source>
</evidence>
<keyword evidence="2" id="KW-0503">Monooxygenase</keyword>
<evidence type="ECO:0000256" key="2">
    <source>
        <dbReference type="ARBA" id="ARBA00023033"/>
    </source>
</evidence>
<evidence type="ECO:0000313" key="5">
    <source>
        <dbReference type="EMBL" id="MBB5138257.1"/>
    </source>
</evidence>
<dbReference type="PANTHER" id="PTHR13789:SF268">
    <property type="entry name" value="5-METHYLPHENAZINE-1-CARBOXYLATE 1-MONOOXYGENASE"/>
    <property type="match status" value="1"/>
</dbReference>
<comment type="caution">
    <text evidence="5">The sequence shown here is derived from an EMBL/GenBank/DDBJ whole genome shotgun (WGS) entry which is preliminary data.</text>
</comment>
<dbReference type="GO" id="GO:0004497">
    <property type="term" value="F:monooxygenase activity"/>
    <property type="evidence" value="ECO:0007669"/>
    <property type="project" value="UniProtKB-KW"/>
</dbReference>
<dbReference type="EMBL" id="JACHGN010000022">
    <property type="protein sequence ID" value="MBB5138257.1"/>
    <property type="molecule type" value="Genomic_DNA"/>
</dbReference>
<dbReference type="GO" id="GO:0071949">
    <property type="term" value="F:FAD binding"/>
    <property type="evidence" value="ECO:0007669"/>
    <property type="project" value="InterPro"/>
</dbReference>
<dbReference type="PRINTS" id="PR00420">
    <property type="entry name" value="RNGMNOXGNASE"/>
</dbReference>
<proteinExistence type="predicted"/>
<feature type="chain" id="PRO_5038887834" evidence="3">
    <location>
        <begin position="22"/>
        <end position="427"/>
    </location>
</feature>
<dbReference type="Gene3D" id="3.30.9.30">
    <property type="match status" value="1"/>
</dbReference>
<accession>A0A840PMI8</accession>
<dbReference type="NCBIfam" id="NF005720">
    <property type="entry name" value="PRK07538.1"/>
    <property type="match status" value="1"/>
</dbReference>
<keyword evidence="1" id="KW-0560">Oxidoreductase</keyword>
<evidence type="ECO:0000313" key="6">
    <source>
        <dbReference type="Proteomes" id="UP000578449"/>
    </source>
</evidence>
<dbReference type="Proteomes" id="UP000578449">
    <property type="component" value="Unassembled WGS sequence"/>
</dbReference>
<dbReference type="SUPFAM" id="SSF54373">
    <property type="entry name" value="FAD-linked reductases, C-terminal domain"/>
    <property type="match status" value="1"/>
</dbReference>
<dbReference type="PANTHER" id="PTHR13789">
    <property type="entry name" value="MONOOXYGENASE"/>
    <property type="match status" value="1"/>
</dbReference>
<feature type="domain" description="FAD-binding" evidence="4">
    <location>
        <begin position="2"/>
        <end position="364"/>
    </location>
</feature>
<keyword evidence="3" id="KW-0732">Signal</keyword>
<dbReference type="InterPro" id="IPR050493">
    <property type="entry name" value="FAD-dep_Monooxygenase_BioMet"/>
</dbReference>
<dbReference type="InterPro" id="IPR036188">
    <property type="entry name" value="FAD/NAD-bd_sf"/>
</dbReference>
<organism evidence="5 6">
    <name type="scientific">Thermocatellispora tengchongensis</name>
    <dbReference type="NCBI Taxonomy" id="1073253"/>
    <lineage>
        <taxon>Bacteria</taxon>
        <taxon>Bacillati</taxon>
        <taxon>Actinomycetota</taxon>
        <taxon>Actinomycetes</taxon>
        <taxon>Streptosporangiales</taxon>
        <taxon>Streptosporangiaceae</taxon>
        <taxon>Thermocatellispora</taxon>
    </lineage>
</organism>
<name>A0A840PMI8_9ACTN</name>
<dbReference type="Pfam" id="PF01494">
    <property type="entry name" value="FAD_binding_3"/>
    <property type="match status" value="1"/>
</dbReference>
<reference evidence="5 6" key="1">
    <citation type="submission" date="2020-08" db="EMBL/GenBank/DDBJ databases">
        <title>Genomic Encyclopedia of Type Strains, Phase IV (KMG-IV): sequencing the most valuable type-strain genomes for metagenomic binning, comparative biology and taxonomic classification.</title>
        <authorList>
            <person name="Goeker M."/>
        </authorList>
    </citation>
    <scope>NUCLEOTIDE SEQUENCE [LARGE SCALE GENOMIC DNA]</scope>
    <source>
        <strain evidence="5 6">DSM 45615</strain>
    </source>
</reference>
<evidence type="ECO:0000256" key="3">
    <source>
        <dbReference type="SAM" id="SignalP"/>
    </source>
</evidence>
<dbReference type="AlphaFoldDB" id="A0A840PMI8"/>
<gene>
    <name evidence="5" type="ORF">HNP84_008010</name>
</gene>
<dbReference type="InterPro" id="IPR002938">
    <property type="entry name" value="FAD-bd"/>
</dbReference>
<dbReference type="Gene3D" id="3.50.50.60">
    <property type="entry name" value="FAD/NAD(P)-binding domain"/>
    <property type="match status" value="1"/>
</dbReference>
<evidence type="ECO:0000256" key="1">
    <source>
        <dbReference type="ARBA" id="ARBA00023002"/>
    </source>
</evidence>
<dbReference type="SUPFAM" id="SSF51905">
    <property type="entry name" value="FAD/NAD(P)-binding domain"/>
    <property type="match status" value="1"/>
</dbReference>
<protein>
    <submittedName>
        <fullName evidence="5">2-polyprenyl-6-methoxyphenol hydroxylase-like FAD-dependent oxidoreductase</fullName>
    </submittedName>
</protein>
<keyword evidence="6" id="KW-1185">Reference proteome</keyword>
<feature type="signal peptide" evidence="3">
    <location>
        <begin position="1"/>
        <end position="21"/>
    </location>
</feature>